<evidence type="ECO:0000256" key="3">
    <source>
        <dbReference type="ARBA" id="ARBA00022475"/>
    </source>
</evidence>
<evidence type="ECO:0000256" key="4">
    <source>
        <dbReference type="ARBA" id="ARBA00022692"/>
    </source>
</evidence>
<keyword evidence="3" id="KW-1003">Cell membrane</keyword>
<evidence type="ECO:0000256" key="2">
    <source>
        <dbReference type="ARBA" id="ARBA00022448"/>
    </source>
</evidence>
<proteinExistence type="predicted"/>
<feature type="transmembrane region" description="Helical" evidence="7">
    <location>
        <begin position="115"/>
        <end position="133"/>
    </location>
</feature>
<keyword evidence="5 7" id="KW-1133">Transmembrane helix</keyword>
<feature type="transmembrane region" description="Helical" evidence="7">
    <location>
        <begin position="486"/>
        <end position="506"/>
    </location>
</feature>
<keyword evidence="9" id="KW-1185">Reference proteome</keyword>
<keyword evidence="6 7" id="KW-0472">Membrane</keyword>
<comment type="caution">
    <text evidence="8">The sequence shown here is derived from an EMBL/GenBank/DDBJ whole genome shotgun (WGS) entry which is preliminary data.</text>
</comment>
<dbReference type="PANTHER" id="PTHR30509:SF9">
    <property type="entry name" value="MULTIDRUG RESISTANCE PROTEIN MDTO"/>
    <property type="match status" value="1"/>
</dbReference>
<dbReference type="RefSeq" id="WP_173571016.1">
    <property type="nucleotide sequence ID" value="NZ_WOSY01000016.1"/>
</dbReference>
<evidence type="ECO:0000256" key="7">
    <source>
        <dbReference type="SAM" id="Phobius"/>
    </source>
</evidence>
<reference evidence="8 9" key="1">
    <citation type="journal article" date="2020" name="Int. J. Syst. Evol. Microbiol.">
        <title>Novel acetic acid bacteria from cider fermentations: Acetobacter conturbans sp. nov. and Acetobacter fallax sp. nov.</title>
        <authorList>
            <person name="Sombolestani A.S."/>
            <person name="Cleenwerck I."/>
            <person name="Cnockaert M."/>
            <person name="Borremans W."/>
            <person name="Wieme A.D."/>
            <person name="De Vuyst L."/>
            <person name="Vandamme P."/>
        </authorList>
    </citation>
    <scope>NUCLEOTIDE SEQUENCE [LARGE SCALE GENOMIC DNA]</scope>
    <source>
        <strain evidence="8 9">LMG 1627</strain>
    </source>
</reference>
<dbReference type="PANTHER" id="PTHR30509">
    <property type="entry name" value="P-HYDROXYBENZOIC ACID EFFLUX PUMP SUBUNIT-RELATED"/>
    <property type="match status" value="1"/>
</dbReference>
<feature type="transmembrane region" description="Helical" evidence="7">
    <location>
        <begin position="435"/>
        <end position="454"/>
    </location>
</feature>
<dbReference type="Pfam" id="PF04632">
    <property type="entry name" value="FUSC"/>
    <property type="match status" value="1"/>
</dbReference>
<evidence type="ECO:0000313" key="8">
    <source>
        <dbReference type="EMBL" id="NHN89688.1"/>
    </source>
</evidence>
<sequence length="706" mass="76743">MTRWKSEVNAADKTSQLPWWSWRRLIWTPTIKSDFFPTGWFMFCLRTWFAVWLALATAFWLQISSPGSAAVTVMILAQPLRGQMLSKALYRLAGTFVGAFVALVLTSCFSQDRALLLGGVALWLTLCCIMGTLERDFRAYAAMLAGYTVALIAIGCIDTPETAYTVTVNRVSAIVIGIAATAAVNDVFGSPTAWAKLTHGLDAVTRMVGRIARDAVAGRSVPDAAALAGIAGQIMALTSQVSFARTEIADGHLRMIGARSAMVALLEMLNCSRAVAMALEHGLISDDVVNRVRSAFGRGEATVSTRMAMEDLEQLARETHLDAAGNQTRLSLEEAWFLERVMALLSYWRWAEDGVDCVHNGGHAHTQAPELKIVTHQDVVLALLNGLRVLIGFSLTAGLCILSGLPQSYAALSQTAIVLTLAATTYDVRAFGMGALIGMPLAIATAAVLNFGILPHGSDMPFFALMVLPVIFAGCLLLLNPKTSAIGFNAGVFFFVILGVANEQSYDLKAFIDRDEQYLFAGVLIFITLTLLMPPSARTRRFRVATAIGHDLHRQFEGHGEQAGSALISRHYDRLIKLRMWNSYLPSSKARDRVFARLASLDDLNAALARARRHLQRAATIPVVRTEAEAALRSSIVYNVGSAITRLTIHAQRLLLLSENLPHGEMATVLGAVSGMAGAIRLLEQNRSAIDVYGILPVPTMRWRAL</sequence>
<evidence type="ECO:0000256" key="6">
    <source>
        <dbReference type="ARBA" id="ARBA00023136"/>
    </source>
</evidence>
<dbReference type="Proteomes" id="UP000631653">
    <property type="component" value="Unassembled WGS sequence"/>
</dbReference>
<gene>
    <name evidence="8" type="ORF">GOB81_13815</name>
</gene>
<evidence type="ECO:0000256" key="5">
    <source>
        <dbReference type="ARBA" id="ARBA00022989"/>
    </source>
</evidence>
<comment type="subcellular location">
    <subcellularLocation>
        <location evidence="1">Cell membrane</location>
        <topology evidence="1">Multi-pass membrane protein</topology>
    </subcellularLocation>
</comment>
<feature type="transmembrane region" description="Helical" evidence="7">
    <location>
        <begin position="460"/>
        <end position="479"/>
    </location>
</feature>
<feature type="transmembrane region" description="Helical" evidence="7">
    <location>
        <begin position="379"/>
        <end position="405"/>
    </location>
</feature>
<evidence type="ECO:0000256" key="1">
    <source>
        <dbReference type="ARBA" id="ARBA00004651"/>
    </source>
</evidence>
<feature type="transmembrane region" description="Helical" evidence="7">
    <location>
        <begin position="88"/>
        <end position="109"/>
    </location>
</feature>
<keyword evidence="4 7" id="KW-0812">Transmembrane</keyword>
<feature type="transmembrane region" description="Helical" evidence="7">
    <location>
        <begin position="518"/>
        <end position="534"/>
    </location>
</feature>
<dbReference type="EMBL" id="WOSY01000016">
    <property type="protein sequence ID" value="NHN89688.1"/>
    <property type="molecule type" value="Genomic_DNA"/>
</dbReference>
<dbReference type="InterPro" id="IPR006726">
    <property type="entry name" value="PHBA_efflux_AaeB/fusaric-R"/>
</dbReference>
<evidence type="ECO:0000313" key="9">
    <source>
        <dbReference type="Proteomes" id="UP000631653"/>
    </source>
</evidence>
<name>A0ABX0K5Q0_9PROT</name>
<protein>
    <submittedName>
        <fullName evidence="8">FUSC family protein</fullName>
    </submittedName>
</protein>
<organism evidence="8 9">
    <name type="scientific">Acetobacter conturbans</name>
    <dbReference type="NCBI Taxonomy" id="1737472"/>
    <lineage>
        <taxon>Bacteria</taxon>
        <taxon>Pseudomonadati</taxon>
        <taxon>Pseudomonadota</taxon>
        <taxon>Alphaproteobacteria</taxon>
        <taxon>Acetobacterales</taxon>
        <taxon>Acetobacteraceae</taxon>
        <taxon>Acetobacter</taxon>
    </lineage>
</organism>
<keyword evidence="2" id="KW-0813">Transport</keyword>
<feature type="transmembrane region" description="Helical" evidence="7">
    <location>
        <begin position="49"/>
        <end position="76"/>
    </location>
</feature>
<accession>A0ABX0K5Q0</accession>